<keyword evidence="3" id="KW-1185">Reference proteome</keyword>
<organism evidence="2 3">
    <name type="scientific">Amanita thiersii Skay4041</name>
    <dbReference type="NCBI Taxonomy" id="703135"/>
    <lineage>
        <taxon>Eukaryota</taxon>
        <taxon>Fungi</taxon>
        <taxon>Dikarya</taxon>
        <taxon>Basidiomycota</taxon>
        <taxon>Agaricomycotina</taxon>
        <taxon>Agaricomycetes</taxon>
        <taxon>Agaricomycetidae</taxon>
        <taxon>Agaricales</taxon>
        <taxon>Pluteineae</taxon>
        <taxon>Amanitaceae</taxon>
        <taxon>Amanita</taxon>
    </lineage>
</organism>
<dbReference type="Proteomes" id="UP000242287">
    <property type="component" value="Unassembled WGS sequence"/>
</dbReference>
<dbReference type="InterPro" id="IPR001810">
    <property type="entry name" value="F-box_dom"/>
</dbReference>
<proteinExistence type="predicted"/>
<dbReference type="AlphaFoldDB" id="A0A2A9NLL7"/>
<reference evidence="2 3" key="1">
    <citation type="submission" date="2014-02" db="EMBL/GenBank/DDBJ databases">
        <title>Transposable element dynamics among asymbiotic and ectomycorrhizal Amanita fungi.</title>
        <authorList>
            <consortium name="DOE Joint Genome Institute"/>
            <person name="Hess J."/>
            <person name="Skrede I."/>
            <person name="Wolfe B."/>
            <person name="LaButti K."/>
            <person name="Ohm R.A."/>
            <person name="Grigoriev I.V."/>
            <person name="Pringle A."/>
        </authorList>
    </citation>
    <scope>NUCLEOTIDE SEQUENCE [LARGE SCALE GENOMIC DNA]</scope>
    <source>
        <strain evidence="2 3">SKay4041</strain>
    </source>
</reference>
<accession>A0A2A9NLL7</accession>
<dbReference type="SUPFAM" id="SSF81383">
    <property type="entry name" value="F-box domain"/>
    <property type="match status" value="1"/>
</dbReference>
<name>A0A2A9NLL7_9AGAR</name>
<feature type="domain" description="F-box" evidence="1">
    <location>
        <begin position="2"/>
        <end position="47"/>
    </location>
</feature>
<evidence type="ECO:0000313" key="3">
    <source>
        <dbReference type="Proteomes" id="UP000242287"/>
    </source>
</evidence>
<dbReference type="Pfam" id="PF12937">
    <property type="entry name" value="F-box-like"/>
    <property type="match status" value="1"/>
</dbReference>
<protein>
    <recommendedName>
        <fullName evidence="1">F-box domain-containing protein</fullName>
    </recommendedName>
</protein>
<evidence type="ECO:0000313" key="2">
    <source>
        <dbReference type="EMBL" id="PFH49157.1"/>
    </source>
</evidence>
<dbReference type="EMBL" id="KZ302037">
    <property type="protein sequence ID" value="PFH49157.1"/>
    <property type="molecule type" value="Genomic_DNA"/>
</dbReference>
<evidence type="ECO:0000259" key="1">
    <source>
        <dbReference type="Pfam" id="PF12937"/>
    </source>
</evidence>
<dbReference type="Gene3D" id="1.20.1280.50">
    <property type="match status" value="1"/>
</dbReference>
<gene>
    <name evidence="2" type="ORF">AMATHDRAFT_63651</name>
</gene>
<dbReference type="InterPro" id="IPR036047">
    <property type="entry name" value="F-box-like_dom_sf"/>
</dbReference>
<sequence>MSDVPQELVDLVLDHLHNDRPALLSASLVCRSWYASTRHHLYRRVVFFIGLTIPPFEEQTIRSFERIALLQQILQEKPELAKYIREVVITGANAHRCSGWRQIEPVVTAILARLNRVSTLELRDVHWDHLAPKCQMAMVSIFRNFCLNKVEFYNVSGSLSDIFSLISFAKTLKSLRTSFTPANHILTDVQNYPGPDEVVKCPPGQISLQFLEIGSTSKFLGWVMWLLDPYCPIAITELRHLRLTHVTDVPLCGQLLRAVGRHLQVLELWAPTSREPKRVGDDISMSWMPAVQVFTIKGLMFTQAVCSIPCLVDIFTVTVPHDLEELHFLIDTDNSRRNSLNWDSWTTLDDLLCSGMYDSLRIVDIVLCFNQFSTKTMDVMQFQRTMPRLYERGILSISIG</sequence>
<dbReference type="OrthoDB" id="2788229at2759"/>